<feature type="domain" description="CS" evidence="13">
    <location>
        <begin position="154"/>
        <end position="245"/>
    </location>
</feature>
<proteinExistence type="inferred from homology"/>
<evidence type="ECO:0000256" key="1">
    <source>
        <dbReference type="ARBA" id="ARBA00006105"/>
    </source>
</evidence>
<dbReference type="AlphaFoldDB" id="A0A9W3ALL0"/>
<dbReference type="Gene3D" id="2.40.30.10">
    <property type="entry name" value="Translation factors"/>
    <property type="match status" value="1"/>
</dbReference>
<dbReference type="InterPro" id="IPR008333">
    <property type="entry name" value="Cbr1-like_FAD-bd_dom"/>
</dbReference>
<evidence type="ECO:0000256" key="10">
    <source>
        <dbReference type="ARBA" id="ARBA00047682"/>
    </source>
</evidence>
<dbReference type="InterPro" id="IPR051872">
    <property type="entry name" value="Cytochrome_b5/Flavoprotein_Rdt"/>
</dbReference>
<keyword evidence="11" id="KW-0812">Transmembrane</keyword>
<dbReference type="Pfam" id="PF00173">
    <property type="entry name" value="Cyt-b5"/>
    <property type="match status" value="1"/>
</dbReference>
<dbReference type="InterPro" id="IPR001199">
    <property type="entry name" value="Cyt_B5-like_heme/steroid-bd"/>
</dbReference>
<evidence type="ECO:0000313" key="17">
    <source>
        <dbReference type="RefSeq" id="XP_055888031.1"/>
    </source>
</evidence>
<dbReference type="InterPro" id="IPR017938">
    <property type="entry name" value="Riboflavin_synthase-like_b-brl"/>
</dbReference>
<evidence type="ECO:0000256" key="2">
    <source>
        <dbReference type="ARBA" id="ARBA00012011"/>
    </source>
</evidence>
<dbReference type="GO" id="GO:0046872">
    <property type="term" value="F:metal ion binding"/>
    <property type="evidence" value="ECO:0007669"/>
    <property type="project" value="UniProtKB-KW"/>
</dbReference>
<feature type="transmembrane region" description="Helical" evidence="11">
    <location>
        <begin position="380"/>
        <end position="402"/>
    </location>
</feature>
<dbReference type="InterPro" id="IPR001433">
    <property type="entry name" value="OxRdtase_FAD/NAD-bd"/>
</dbReference>
<keyword evidence="6" id="KW-0560">Oxidoreductase</keyword>
<dbReference type="InterPro" id="IPR008978">
    <property type="entry name" value="HSP20-like_chaperone"/>
</dbReference>
<dbReference type="GeneID" id="106053384"/>
<evidence type="ECO:0000313" key="20">
    <source>
        <dbReference type="RefSeq" id="XP_055888034.1"/>
    </source>
</evidence>
<evidence type="ECO:0000256" key="8">
    <source>
        <dbReference type="ARBA" id="ARBA00030883"/>
    </source>
</evidence>
<dbReference type="PROSITE" id="PS50255">
    <property type="entry name" value="CYTOCHROME_B5_2"/>
    <property type="match status" value="1"/>
</dbReference>
<dbReference type="PRINTS" id="PR00406">
    <property type="entry name" value="CYTB5RDTASE"/>
</dbReference>
<evidence type="ECO:0000256" key="6">
    <source>
        <dbReference type="ARBA" id="ARBA00023002"/>
    </source>
</evidence>
<dbReference type="OrthoDB" id="432299at2759"/>
<dbReference type="RefSeq" id="XP_055888034.1">
    <property type="nucleotide sequence ID" value="XM_056032059.1"/>
</dbReference>
<dbReference type="Pfam" id="PF00970">
    <property type="entry name" value="FAD_binding_6"/>
    <property type="match status" value="1"/>
</dbReference>
<name>A0A9W3ALL0_BIOGL</name>
<comment type="similarity">
    <text evidence="1">Belongs to the flavoprotein pyridine nucleotide cytochrome reductase family.</text>
</comment>
<dbReference type="GO" id="GO:0005737">
    <property type="term" value="C:cytoplasm"/>
    <property type="evidence" value="ECO:0007669"/>
    <property type="project" value="TreeGrafter"/>
</dbReference>
<dbReference type="SUPFAM" id="SSF55856">
    <property type="entry name" value="Cytochrome b5-like heme/steroid binding domain"/>
    <property type="match status" value="1"/>
</dbReference>
<dbReference type="Gene3D" id="3.40.50.80">
    <property type="entry name" value="Nucleotide-binding domain of ferredoxin-NADP reductase (FNR) module"/>
    <property type="match status" value="1"/>
</dbReference>
<feature type="domain" description="Cytochrome b5 heme-binding" evidence="12">
    <location>
        <begin position="51"/>
        <end position="127"/>
    </location>
</feature>
<sequence length="514" mass="58287">MNQLRPSANVTAQNSELIIGRKKVTLAPGHSLMDWIRLGRSGDLSGVGSNKRIVTPAELALHNTQKDMWMCLRGKVYNVTPYQDYHPGGIDELMKAAGRDGTALFDEIHNWVNVESMLEKCFIGQLEISAGGANKPGEFIKPRQASLLSVLELLDEPNQDWYQNNEEVIVIVYTKFNEVNDRCVIVDITDEEILIQVVIRTNSFFVHFCPHQPVSLNCRVTVSGVGKVEVFFEKKNHNVHWTSLGKPLSLNNNFNKTKAECKFRYWTVKSNTAVTHDTRFIHLLAPPGFRMATPIGYHIHIKAVISGMEISRSYTAVAPSLTYPFSDPENLLGRSMYLMVKRYSGGALSPWLYDIHPGEKVLMSNYDGDFVLKNLENTTYLAMFAAGTGFTSMINLLIHALYKMCDSKFQVKLMFYNKAKKDILWHDELNKLQQTFPTRFSVTHVLSRETDKSWKGLQGRVCEAHVKSCVAEMIKTPRPFFCICGPWAYNDSVESLAKLSGLSNEQIYIFTQNY</sequence>
<dbReference type="OMA" id="ERFSCTN"/>
<dbReference type="SUPFAM" id="SSF52343">
    <property type="entry name" value="Ferredoxin reductase-like, C-terminal NADP-linked domain"/>
    <property type="match status" value="1"/>
</dbReference>
<evidence type="ECO:0000256" key="9">
    <source>
        <dbReference type="ARBA" id="ARBA00031842"/>
    </source>
</evidence>
<keyword evidence="7" id="KW-0408">Iron</keyword>
<dbReference type="InterPro" id="IPR039261">
    <property type="entry name" value="FNR_nucleotide-bd"/>
</dbReference>
<evidence type="ECO:0000256" key="7">
    <source>
        <dbReference type="ARBA" id="ARBA00023004"/>
    </source>
</evidence>
<dbReference type="InterPro" id="IPR036400">
    <property type="entry name" value="Cyt_B5-like_heme/steroid_sf"/>
</dbReference>
<evidence type="ECO:0000259" key="13">
    <source>
        <dbReference type="PROSITE" id="PS51203"/>
    </source>
</evidence>
<dbReference type="PROSITE" id="PS51384">
    <property type="entry name" value="FAD_FR"/>
    <property type="match status" value="1"/>
</dbReference>
<dbReference type="Gene3D" id="3.10.120.10">
    <property type="entry name" value="Cytochrome b5-like heme/steroid binding domain"/>
    <property type="match status" value="1"/>
</dbReference>
<evidence type="ECO:0000259" key="12">
    <source>
        <dbReference type="PROSITE" id="PS50255"/>
    </source>
</evidence>
<dbReference type="GO" id="GO:0090524">
    <property type="term" value="F:cytochrome-b5 reductase activity, acting on NADH"/>
    <property type="evidence" value="ECO:0007669"/>
    <property type="project" value="UniProtKB-EC"/>
</dbReference>
<evidence type="ECO:0000313" key="18">
    <source>
        <dbReference type="RefSeq" id="XP_055888032.1"/>
    </source>
</evidence>
<dbReference type="Gene3D" id="2.60.40.790">
    <property type="match status" value="1"/>
</dbReference>
<accession>A0A9W3ALL0</accession>
<dbReference type="PANTHER" id="PTHR46237:SF1">
    <property type="entry name" value="CYTOCHROME B5 REDUCTASE 4"/>
    <property type="match status" value="1"/>
</dbReference>
<dbReference type="RefSeq" id="XP_055888031.1">
    <property type="nucleotide sequence ID" value="XM_056032056.1"/>
</dbReference>
<dbReference type="PRINTS" id="PR00363">
    <property type="entry name" value="CYTOCHROMEB5"/>
</dbReference>
<keyword evidence="11" id="KW-1133">Transmembrane helix</keyword>
<keyword evidence="5" id="KW-0479">Metal-binding</keyword>
<dbReference type="SMART" id="SM01117">
    <property type="entry name" value="Cyt-b5"/>
    <property type="match status" value="1"/>
</dbReference>
<dbReference type="EC" id="1.6.2.2" evidence="2"/>
<keyword evidence="11" id="KW-0472">Membrane</keyword>
<dbReference type="SUPFAM" id="SSF63380">
    <property type="entry name" value="Riboflavin synthase domain-like"/>
    <property type="match status" value="1"/>
</dbReference>
<dbReference type="FunFam" id="3.10.120.10:FF:000001">
    <property type="entry name" value="Cytochrome b5 reductase 4"/>
    <property type="match status" value="1"/>
</dbReference>
<feature type="domain" description="FAD-binding FR-type" evidence="14">
    <location>
        <begin position="261"/>
        <end position="373"/>
    </location>
</feature>
<dbReference type="PANTHER" id="PTHR46237">
    <property type="entry name" value="CYTOCHROME B5 REDUCTASE 4 FAMILY MEMBER"/>
    <property type="match status" value="1"/>
</dbReference>
<dbReference type="RefSeq" id="XP_055888033.1">
    <property type="nucleotide sequence ID" value="XM_056032058.1"/>
</dbReference>
<evidence type="ECO:0000313" key="19">
    <source>
        <dbReference type="RefSeq" id="XP_055888033.1"/>
    </source>
</evidence>
<evidence type="ECO:0000313" key="16">
    <source>
        <dbReference type="RefSeq" id="XP_055888030.1"/>
    </source>
</evidence>
<organism evidence="15 16">
    <name type="scientific">Biomphalaria glabrata</name>
    <name type="common">Bloodfluke planorb</name>
    <name type="synonym">Freshwater snail</name>
    <dbReference type="NCBI Taxonomy" id="6526"/>
    <lineage>
        <taxon>Eukaryota</taxon>
        <taxon>Metazoa</taxon>
        <taxon>Spiralia</taxon>
        <taxon>Lophotrochozoa</taxon>
        <taxon>Mollusca</taxon>
        <taxon>Gastropoda</taxon>
        <taxon>Heterobranchia</taxon>
        <taxon>Euthyneura</taxon>
        <taxon>Panpulmonata</taxon>
        <taxon>Hygrophila</taxon>
        <taxon>Lymnaeoidea</taxon>
        <taxon>Planorbidae</taxon>
        <taxon>Biomphalaria</taxon>
    </lineage>
</organism>
<dbReference type="SUPFAM" id="SSF49764">
    <property type="entry name" value="HSP20-like chaperones"/>
    <property type="match status" value="1"/>
</dbReference>
<evidence type="ECO:0000256" key="4">
    <source>
        <dbReference type="ARBA" id="ARBA00022617"/>
    </source>
</evidence>
<dbReference type="Pfam" id="PF00175">
    <property type="entry name" value="NAD_binding_1"/>
    <property type="match status" value="1"/>
</dbReference>
<keyword evidence="4" id="KW-0349">Heme</keyword>
<dbReference type="Proteomes" id="UP001165740">
    <property type="component" value="Chromosome 6"/>
</dbReference>
<evidence type="ECO:0000313" key="15">
    <source>
        <dbReference type="Proteomes" id="UP001165740"/>
    </source>
</evidence>
<evidence type="ECO:0000259" key="14">
    <source>
        <dbReference type="PROSITE" id="PS51384"/>
    </source>
</evidence>
<evidence type="ECO:0000256" key="3">
    <source>
        <dbReference type="ARBA" id="ARBA00022339"/>
    </source>
</evidence>
<evidence type="ECO:0000256" key="11">
    <source>
        <dbReference type="SAM" id="Phobius"/>
    </source>
</evidence>
<dbReference type="InterPro" id="IPR017927">
    <property type="entry name" value="FAD-bd_FR_type"/>
</dbReference>
<evidence type="ECO:0000256" key="5">
    <source>
        <dbReference type="ARBA" id="ARBA00022723"/>
    </source>
</evidence>
<dbReference type="InterPro" id="IPR007052">
    <property type="entry name" value="CS_dom"/>
</dbReference>
<dbReference type="PROSITE" id="PS51203">
    <property type="entry name" value="CS"/>
    <property type="match status" value="1"/>
</dbReference>
<dbReference type="RefSeq" id="XP_055888032.1">
    <property type="nucleotide sequence ID" value="XM_056032057.1"/>
</dbReference>
<dbReference type="RefSeq" id="XP_055888030.1">
    <property type="nucleotide sequence ID" value="XM_056032055.1"/>
</dbReference>
<protein>
    <recommendedName>
        <fullName evidence="3">Cytochrome b5 reductase 4</fullName>
        <ecNumber evidence="2">1.6.2.2</ecNumber>
    </recommendedName>
    <alternativeName>
        <fullName evidence="9">Flavohemoprotein b5/b5R</fullName>
    </alternativeName>
    <alternativeName>
        <fullName evidence="8">cb5/cb5R</fullName>
    </alternativeName>
</protein>
<dbReference type="GO" id="GO:0020037">
    <property type="term" value="F:heme binding"/>
    <property type="evidence" value="ECO:0007669"/>
    <property type="project" value="TreeGrafter"/>
</dbReference>
<keyword evidence="15" id="KW-1185">Reference proteome</keyword>
<gene>
    <name evidence="16 17 18 19 20" type="primary">LOC106053384</name>
</gene>
<reference evidence="16 17" key="1">
    <citation type="submission" date="2025-04" db="UniProtKB">
        <authorList>
            <consortium name="RefSeq"/>
        </authorList>
    </citation>
    <scope>IDENTIFICATION</scope>
</reference>
<dbReference type="CDD" id="cd06183">
    <property type="entry name" value="cyt_b5_reduct_like"/>
    <property type="match status" value="1"/>
</dbReference>
<comment type="catalytic activity">
    <reaction evidence="10">
        <text>2 Fe(III)-[cytochrome b5] + NADH = 2 Fe(II)-[cytochrome b5] + NAD(+) + H(+)</text>
        <dbReference type="Rhea" id="RHEA:46680"/>
        <dbReference type="Rhea" id="RHEA-COMP:10438"/>
        <dbReference type="Rhea" id="RHEA-COMP:10439"/>
        <dbReference type="ChEBI" id="CHEBI:15378"/>
        <dbReference type="ChEBI" id="CHEBI:29033"/>
        <dbReference type="ChEBI" id="CHEBI:29034"/>
        <dbReference type="ChEBI" id="CHEBI:57540"/>
        <dbReference type="ChEBI" id="CHEBI:57945"/>
        <dbReference type="EC" id="1.6.2.2"/>
    </reaction>
</comment>